<keyword evidence="9 12" id="KW-0238">DNA-binding</keyword>
<feature type="binding site" evidence="12">
    <location>
        <position position="64"/>
    </location>
    <ligand>
        <name>[4Fe-4S] cluster</name>
        <dbReference type="ChEBI" id="CHEBI:49883"/>
    </ligand>
</feature>
<keyword evidence="3 12" id="KW-0004">4Fe-4S</keyword>
<dbReference type="InterPro" id="IPR034768">
    <property type="entry name" value="4FE4S_WBL"/>
</dbReference>
<keyword evidence="10 12" id="KW-1015">Disulfide bond</keyword>
<evidence type="ECO:0000313" key="14">
    <source>
        <dbReference type="EMBL" id="QSE87481.1"/>
    </source>
</evidence>
<comment type="PTM">
    <text evidence="12">The Fe-S cluster can be nitrosylated by nitric oxide (NO).</text>
</comment>
<feature type="binding site" evidence="12">
    <location>
        <position position="70"/>
    </location>
    <ligand>
        <name>[4Fe-4S] cluster</name>
        <dbReference type="ChEBI" id="CHEBI:49883"/>
    </ligand>
</feature>
<comment type="subcellular location">
    <subcellularLocation>
        <location evidence="1 12">Cytoplasm</location>
    </subcellularLocation>
</comment>
<dbReference type="Pfam" id="PF02467">
    <property type="entry name" value="Whib"/>
    <property type="match status" value="1"/>
</dbReference>
<evidence type="ECO:0000256" key="12">
    <source>
        <dbReference type="HAMAP-Rule" id="MF_01479"/>
    </source>
</evidence>
<dbReference type="PANTHER" id="PTHR38839:SF5">
    <property type="entry name" value="TRANSCRIPTIONAL REGULATOR WHID"/>
    <property type="match status" value="1"/>
</dbReference>
<feature type="domain" description="4Fe-4S Wbl-type" evidence="13">
    <location>
        <begin position="30"/>
        <end position="94"/>
    </location>
</feature>
<evidence type="ECO:0000256" key="2">
    <source>
        <dbReference type="ARBA" id="ARBA00006597"/>
    </source>
</evidence>
<dbReference type="Proteomes" id="UP000662986">
    <property type="component" value="Plasmid unnamed5"/>
</dbReference>
<keyword evidence="11 12" id="KW-0804">Transcription</keyword>
<evidence type="ECO:0000256" key="5">
    <source>
        <dbReference type="ARBA" id="ARBA00022723"/>
    </source>
</evidence>
<evidence type="ECO:0000256" key="7">
    <source>
        <dbReference type="ARBA" id="ARBA00023014"/>
    </source>
</evidence>
<feature type="binding site" evidence="12">
    <location>
        <position position="61"/>
    </location>
    <ligand>
        <name>[4Fe-4S] cluster</name>
        <dbReference type="ChEBI" id="CHEBI:49883"/>
    </ligand>
</feature>
<evidence type="ECO:0000313" key="15">
    <source>
        <dbReference type="Proteomes" id="UP000662986"/>
    </source>
</evidence>
<dbReference type="EMBL" id="CP070614">
    <property type="protein sequence ID" value="QSE87481.1"/>
    <property type="molecule type" value="Genomic_DNA"/>
</dbReference>
<evidence type="ECO:0000256" key="3">
    <source>
        <dbReference type="ARBA" id="ARBA00022485"/>
    </source>
</evidence>
<keyword evidence="14" id="KW-0614">Plasmid</keyword>
<keyword evidence="7 12" id="KW-0411">Iron-sulfur</keyword>
<evidence type="ECO:0000256" key="10">
    <source>
        <dbReference type="ARBA" id="ARBA00023157"/>
    </source>
</evidence>
<dbReference type="HAMAP" id="MF_01479">
    <property type="entry name" value="WhiB"/>
    <property type="match status" value="1"/>
</dbReference>
<comment type="similarity">
    <text evidence="2 12">Belongs to the WhiB family.</text>
</comment>
<dbReference type="PANTHER" id="PTHR38839">
    <property type="entry name" value="TRANSCRIPTIONAL REGULATOR WHID-RELATED"/>
    <property type="match status" value="1"/>
</dbReference>
<dbReference type="InterPro" id="IPR003482">
    <property type="entry name" value="Whib"/>
</dbReference>
<keyword evidence="5 12" id="KW-0479">Metal-binding</keyword>
<evidence type="ECO:0000256" key="4">
    <source>
        <dbReference type="ARBA" id="ARBA00022490"/>
    </source>
</evidence>
<gene>
    <name evidence="12" type="primary">whiB</name>
    <name evidence="14" type="ORF">JWS13_00875</name>
</gene>
<name>A0A974VYA1_9NOCA</name>
<evidence type="ECO:0000256" key="1">
    <source>
        <dbReference type="ARBA" id="ARBA00004496"/>
    </source>
</evidence>
<evidence type="ECO:0000256" key="9">
    <source>
        <dbReference type="ARBA" id="ARBA00023125"/>
    </source>
</evidence>
<organism evidence="14 15">
    <name type="scientific">Rhodococcus pseudokoreensis</name>
    <dbReference type="NCBI Taxonomy" id="2811421"/>
    <lineage>
        <taxon>Bacteria</taxon>
        <taxon>Bacillati</taxon>
        <taxon>Actinomycetota</taxon>
        <taxon>Actinomycetes</taxon>
        <taxon>Mycobacteriales</taxon>
        <taxon>Nocardiaceae</taxon>
        <taxon>Rhodococcus</taxon>
    </lineage>
</organism>
<proteinExistence type="inferred from homology"/>
<sequence>MDRNPPLPIPKDPFPAAVTVDSGEWRVRAACRGADLSVFFSPDGERRSARDRREARARQICQVCPVLVRCRDHALTVGESYGVWGGMTEADRRKRTLRSRRGERRPLGSFHERPVGAALGVRRAAFTVSFDRAYTGGASRGRPTAG</sequence>
<feature type="binding site" evidence="12">
    <location>
        <position position="31"/>
    </location>
    <ligand>
        <name>[4Fe-4S] cluster</name>
        <dbReference type="ChEBI" id="CHEBI:49883"/>
    </ligand>
</feature>
<keyword evidence="15" id="KW-1185">Reference proteome</keyword>
<dbReference type="PROSITE" id="PS51674">
    <property type="entry name" value="4FE4S_WBL"/>
    <property type="match status" value="1"/>
</dbReference>
<comment type="PTM">
    <text evidence="12">Upon Fe-S cluster removal intramolecular disulfide bonds are formed.</text>
</comment>
<comment type="function">
    <text evidence="12">Acts as a transcriptional regulator. Probably redox-responsive. The apo- but not holo-form probably binds DNA.</text>
</comment>
<evidence type="ECO:0000256" key="8">
    <source>
        <dbReference type="ARBA" id="ARBA00023015"/>
    </source>
</evidence>
<evidence type="ECO:0000256" key="6">
    <source>
        <dbReference type="ARBA" id="ARBA00023004"/>
    </source>
</evidence>
<reference evidence="14 15" key="1">
    <citation type="journal article" date="2021" name="Microbiol. Resour. Announc.">
        <title>Complete Genome Sequences of Two Rhodococcus sp. Strains with Large and Linear Chromosomes, Isolated from Apple Rhizosphere.</title>
        <authorList>
            <person name="Benning S."/>
            <person name="Brugnone N."/>
            <person name="Siani R."/>
            <person name="Kublik S."/>
            <person name="Schloter M."/>
            <person name="Rad V."/>
        </authorList>
    </citation>
    <scope>NUCLEOTIDE SEQUENCE [LARGE SCALE GENOMIC DNA]</scope>
    <source>
        <strain evidence="14 15">R79</strain>
    </source>
</reference>
<dbReference type="RefSeq" id="WP_206004228.1">
    <property type="nucleotide sequence ID" value="NZ_CP070614.1"/>
</dbReference>
<comment type="cofactor">
    <cofactor evidence="12">
        <name>[4Fe-4S] cluster</name>
        <dbReference type="ChEBI" id="CHEBI:49883"/>
    </cofactor>
    <text evidence="12">Binds 1 [4Fe-4S] cluster per subunit. Following nitrosylation of the [4Fe-4S] cluster binds 1 [4Fe-8(NO)] cluster per subunit.</text>
</comment>
<evidence type="ECO:0000259" key="13">
    <source>
        <dbReference type="PROSITE" id="PS51674"/>
    </source>
</evidence>
<geneLocation type="plasmid" evidence="14 15">
    <name>unnamed5</name>
</geneLocation>
<accession>A0A974VYA1</accession>
<reference evidence="14 15" key="2">
    <citation type="journal article" date="2022" name="Arch. Microbiol.">
        <title>Rhodococcus pseudokoreensis sp. nov. isolated from the rhizosphere of young M26 apple rootstocks.</title>
        <authorList>
            <person name="Kampfer P."/>
            <person name="Glaeser S.P."/>
            <person name="Blom J."/>
            <person name="Wolf J."/>
            <person name="Benning S."/>
            <person name="Schloter M."/>
            <person name="Neumann-Schaal M."/>
        </authorList>
    </citation>
    <scope>NUCLEOTIDE SEQUENCE [LARGE SCALE GENOMIC DNA]</scope>
    <source>
        <strain evidence="14 15">R79</strain>
    </source>
</reference>
<keyword evidence="8 12" id="KW-0805">Transcription regulation</keyword>
<keyword evidence="4 12" id="KW-0963">Cytoplasm</keyword>
<evidence type="ECO:0000256" key="11">
    <source>
        <dbReference type="ARBA" id="ARBA00023163"/>
    </source>
</evidence>
<keyword evidence="6 12" id="KW-0408">Iron</keyword>
<protein>
    <recommendedName>
        <fullName evidence="12">Transcriptional regulator WhiB</fullName>
    </recommendedName>
</protein>